<reference evidence="3" key="1">
    <citation type="submission" date="2023-07" db="EMBL/GenBank/DDBJ databases">
        <title>30 novel species of actinomycetes from the DSMZ collection.</title>
        <authorList>
            <person name="Nouioui I."/>
        </authorList>
    </citation>
    <scope>NUCLEOTIDE SEQUENCE [LARGE SCALE GENOMIC DNA]</scope>
    <source>
        <strain evidence="3">DSM 44917</strain>
    </source>
</reference>
<dbReference type="InterPro" id="IPR015422">
    <property type="entry name" value="PyrdxlP-dep_Trfase_small"/>
</dbReference>
<evidence type="ECO:0000313" key="3">
    <source>
        <dbReference type="Proteomes" id="UP001183388"/>
    </source>
</evidence>
<dbReference type="Gene3D" id="3.40.640.10">
    <property type="entry name" value="Type I PLP-dependent aspartate aminotransferase-like (Major domain)"/>
    <property type="match status" value="1"/>
</dbReference>
<dbReference type="Gene3D" id="3.90.1150.10">
    <property type="entry name" value="Aspartate Aminotransferase, domain 1"/>
    <property type="match status" value="1"/>
</dbReference>
<dbReference type="PANTHER" id="PTHR43586">
    <property type="entry name" value="CYSTEINE DESULFURASE"/>
    <property type="match status" value="1"/>
</dbReference>
<dbReference type="InterPro" id="IPR015421">
    <property type="entry name" value="PyrdxlP-dep_Trfase_major"/>
</dbReference>
<dbReference type="EMBL" id="JAVREN010000006">
    <property type="protein sequence ID" value="MDT0306542.1"/>
    <property type="molecule type" value="Genomic_DNA"/>
</dbReference>
<accession>A0ABU2L4Q3</accession>
<dbReference type="Pfam" id="PF00266">
    <property type="entry name" value="Aminotran_5"/>
    <property type="match status" value="1"/>
</dbReference>
<feature type="domain" description="Aminotransferase class V" evidence="1">
    <location>
        <begin position="14"/>
        <end position="291"/>
    </location>
</feature>
<organism evidence="2 3">
    <name type="scientific">Streptomyces boetiae</name>
    <dbReference type="NCBI Taxonomy" id="3075541"/>
    <lineage>
        <taxon>Bacteria</taxon>
        <taxon>Bacillati</taxon>
        <taxon>Actinomycetota</taxon>
        <taxon>Actinomycetes</taxon>
        <taxon>Kitasatosporales</taxon>
        <taxon>Streptomycetaceae</taxon>
        <taxon>Streptomyces</taxon>
    </lineage>
</organism>
<gene>
    <name evidence="2" type="ORF">RM780_06155</name>
</gene>
<dbReference type="PANTHER" id="PTHR43586:SF21">
    <property type="entry name" value="PYRIDOXAL PHOSPHATE (PLP)-DEPENDENT ASPARTATE AMINOTRANSFERASE SUPERFAMILY"/>
    <property type="match status" value="1"/>
</dbReference>
<dbReference type="RefSeq" id="WP_311629470.1">
    <property type="nucleotide sequence ID" value="NZ_JAVREN010000006.1"/>
</dbReference>
<proteinExistence type="predicted"/>
<dbReference type="GO" id="GO:0008483">
    <property type="term" value="F:transaminase activity"/>
    <property type="evidence" value="ECO:0007669"/>
    <property type="project" value="UniProtKB-KW"/>
</dbReference>
<keyword evidence="3" id="KW-1185">Reference proteome</keyword>
<sequence>MDIPEGEYALPTAYLNTAAHGLIPARAVAALHEAVADTHEGRVDVSRYLEAMHAARASYARLLGLPPGRVAVGSSVSVHTAVIAASLPPGSEVLHAVDEFSSAVTPYATRPGLRTRAVPLPELAASVGPDTALVAVSAAQSLDGRVADLPALRAAASRHGARLMVDLTQAAGWLAEPAAHADFTVCAAYKWLLCPRGTAFLTMPEDFGGLQPVHAGWPAGEDMWRSSYGTVTEFAAGARRFDESPAFLAWVGAERALGLVEELGTAAIAAHDLALARRFREGLAALGAEAVPAESPIVAVPGLGGAAEELERAGVQASVRGPNLRLSFHVYNTAEHVDRALTALAGALPRPGRGAARA</sequence>
<dbReference type="InterPro" id="IPR000192">
    <property type="entry name" value="Aminotrans_V_dom"/>
</dbReference>
<name>A0ABU2L4Q3_9ACTN</name>
<dbReference type="InterPro" id="IPR015424">
    <property type="entry name" value="PyrdxlP-dep_Trfase"/>
</dbReference>
<comment type="caution">
    <text evidence="2">The sequence shown here is derived from an EMBL/GenBank/DDBJ whole genome shotgun (WGS) entry which is preliminary data.</text>
</comment>
<dbReference type="Proteomes" id="UP001183388">
    <property type="component" value="Unassembled WGS sequence"/>
</dbReference>
<dbReference type="SUPFAM" id="SSF53383">
    <property type="entry name" value="PLP-dependent transferases"/>
    <property type="match status" value="1"/>
</dbReference>
<evidence type="ECO:0000313" key="2">
    <source>
        <dbReference type="EMBL" id="MDT0306542.1"/>
    </source>
</evidence>
<protein>
    <submittedName>
        <fullName evidence="2">Aminotransferase class V-fold PLP-dependent enzyme</fullName>
    </submittedName>
</protein>
<keyword evidence="2" id="KW-0032">Aminotransferase</keyword>
<keyword evidence="2" id="KW-0808">Transferase</keyword>
<evidence type="ECO:0000259" key="1">
    <source>
        <dbReference type="Pfam" id="PF00266"/>
    </source>
</evidence>